<comment type="caution">
    <text evidence="8">The sequence shown here is derived from an EMBL/GenBank/DDBJ whole genome shotgun (WGS) entry which is preliminary data.</text>
</comment>
<dbReference type="AlphaFoldDB" id="A0A101IK52"/>
<dbReference type="EC" id="3.1.1.29" evidence="2"/>
<reference evidence="9 10" key="2">
    <citation type="journal article" date="2015" name="MBio">
        <title>Genome-Resolved Metagenomic Analysis Reveals Roles for Candidate Phyla and Other Microbial Community Members in Biogeochemical Transformations in Oil Reservoirs.</title>
        <authorList>
            <person name="Hu P."/>
            <person name="Tom L."/>
            <person name="Singh A."/>
            <person name="Thomas B.C."/>
            <person name="Baker B.J."/>
            <person name="Piceno Y.M."/>
            <person name="Andersen G.L."/>
            <person name="Banfield J.F."/>
        </authorList>
    </citation>
    <scope>NUCLEOTIDE SEQUENCE [LARGE SCALE GENOMIC DNA]</scope>
    <source>
        <strain evidence="7">57_489</strain>
    </source>
</reference>
<dbReference type="Pfam" id="PF01981">
    <property type="entry name" value="PTH2"/>
    <property type="match status" value="1"/>
</dbReference>
<evidence type="ECO:0000256" key="3">
    <source>
        <dbReference type="ARBA" id="ARBA00022801"/>
    </source>
</evidence>
<dbReference type="GO" id="GO:0004045">
    <property type="term" value="F:peptidyl-tRNA hydrolase activity"/>
    <property type="evidence" value="ECO:0007669"/>
    <property type="project" value="UniProtKB-EC"/>
</dbReference>
<comment type="function">
    <text evidence="1">The natural substrate for this enzyme may be peptidyl-tRNAs which drop off the ribosome during protein synthesis.</text>
</comment>
<comment type="similarity">
    <text evidence="4">Belongs to the PTH2 family.</text>
</comment>
<dbReference type="FunFam" id="3.40.1490.10:FF:000001">
    <property type="entry name" value="Peptidyl-tRNA hydrolase 2"/>
    <property type="match status" value="1"/>
</dbReference>
<dbReference type="PANTHER" id="PTHR12649">
    <property type="entry name" value="PEPTIDYL-TRNA HYDROLASE 2"/>
    <property type="match status" value="1"/>
</dbReference>
<evidence type="ECO:0000256" key="2">
    <source>
        <dbReference type="ARBA" id="ARBA00013260"/>
    </source>
</evidence>
<organism evidence="8 9">
    <name type="scientific">Methanothrix harundinacea</name>
    <dbReference type="NCBI Taxonomy" id="301375"/>
    <lineage>
        <taxon>Archaea</taxon>
        <taxon>Methanobacteriati</taxon>
        <taxon>Methanobacteriota</taxon>
        <taxon>Stenosarchaea group</taxon>
        <taxon>Methanomicrobia</taxon>
        <taxon>Methanotrichales</taxon>
        <taxon>Methanotrichaceae</taxon>
        <taxon>Methanothrix</taxon>
    </lineage>
</organism>
<reference evidence="8" key="1">
    <citation type="journal article" date="2015" name="MBio">
        <title>Genome-resolved metagenomic analysis reveals roles for candidate phyla and other microbial community members in biogeochemical transformations in oil reservoirs.</title>
        <authorList>
            <person name="Hu P."/>
            <person name="Tom L."/>
            <person name="Singh A."/>
            <person name="Thomas B.C."/>
            <person name="Baker B.J."/>
            <person name="Piceno Y.M."/>
            <person name="Andersen G.L."/>
            <person name="Banfield J.F."/>
        </authorList>
    </citation>
    <scope>NUCLEOTIDE SEQUENCE [LARGE SCALE GENOMIC DNA]</scope>
    <source>
        <strain evidence="8">56_747</strain>
    </source>
</reference>
<evidence type="ECO:0000256" key="6">
    <source>
        <dbReference type="ARBA" id="ARBA00050038"/>
    </source>
</evidence>
<dbReference type="PANTHER" id="PTHR12649:SF11">
    <property type="entry name" value="PEPTIDYL-TRNA HYDROLASE 2, MITOCHONDRIAL"/>
    <property type="match status" value="1"/>
</dbReference>
<dbReference type="EMBL" id="LGFT01000010">
    <property type="protein sequence ID" value="KUK45016.1"/>
    <property type="molecule type" value="Genomic_DNA"/>
</dbReference>
<dbReference type="PATRIC" id="fig|301375.6.peg.2277"/>
<accession>A0A101IK52</accession>
<dbReference type="EMBL" id="LGHB01000009">
    <property type="protein sequence ID" value="KUK96704.1"/>
    <property type="molecule type" value="Genomic_DNA"/>
</dbReference>
<keyword evidence="3" id="KW-0378">Hydrolase</keyword>
<dbReference type="InterPro" id="IPR023476">
    <property type="entry name" value="Pep_tRNA_hydro_II_dom_sf"/>
</dbReference>
<evidence type="ECO:0000256" key="4">
    <source>
        <dbReference type="ARBA" id="ARBA00038050"/>
    </source>
</evidence>
<dbReference type="NCBIfam" id="NF003314">
    <property type="entry name" value="PRK04322.1"/>
    <property type="match status" value="1"/>
</dbReference>
<evidence type="ECO:0000313" key="9">
    <source>
        <dbReference type="Proteomes" id="UP000053961"/>
    </source>
</evidence>
<protein>
    <recommendedName>
        <fullName evidence="6">Peptidyl-tRNA hydrolase</fullName>
        <ecNumber evidence="2">3.1.1.29</ecNumber>
    </recommendedName>
</protein>
<comment type="catalytic activity">
    <reaction evidence="5">
        <text>an N-acyl-L-alpha-aminoacyl-tRNA + H2O = an N-acyl-L-amino acid + a tRNA + H(+)</text>
        <dbReference type="Rhea" id="RHEA:54448"/>
        <dbReference type="Rhea" id="RHEA-COMP:10123"/>
        <dbReference type="Rhea" id="RHEA-COMP:13883"/>
        <dbReference type="ChEBI" id="CHEBI:15377"/>
        <dbReference type="ChEBI" id="CHEBI:15378"/>
        <dbReference type="ChEBI" id="CHEBI:59874"/>
        <dbReference type="ChEBI" id="CHEBI:78442"/>
        <dbReference type="ChEBI" id="CHEBI:138191"/>
        <dbReference type="EC" id="3.1.1.29"/>
    </reaction>
</comment>
<sequence length="122" mass="13437">MQDLTLDIMEFKQCIVIREDLKLSSGKLAVQVAHAAILAMERADKRTVRDWKEEGQRKIVLKVPSLQEIFRLREEAERANVACAIVIDAGLTEIPPETVTALGLGPASAAMLDKITGNLKLV</sequence>
<dbReference type="InterPro" id="IPR002833">
    <property type="entry name" value="PTH2"/>
</dbReference>
<dbReference type="SUPFAM" id="SSF102462">
    <property type="entry name" value="Peptidyl-tRNA hydrolase II"/>
    <property type="match status" value="1"/>
</dbReference>
<evidence type="ECO:0000313" key="8">
    <source>
        <dbReference type="EMBL" id="KUK96704.1"/>
    </source>
</evidence>
<evidence type="ECO:0000256" key="1">
    <source>
        <dbReference type="ARBA" id="ARBA00003043"/>
    </source>
</evidence>
<dbReference type="CDD" id="cd02430">
    <property type="entry name" value="PTH2"/>
    <property type="match status" value="1"/>
</dbReference>
<dbReference type="GO" id="GO:0005829">
    <property type="term" value="C:cytosol"/>
    <property type="evidence" value="ECO:0007669"/>
    <property type="project" value="TreeGrafter"/>
</dbReference>
<dbReference type="NCBIfam" id="TIGR00283">
    <property type="entry name" value="arch_pth2"/>
    <property type="match status" value="1"/>
</dbReference>
<name>A0A101IK52_9EURY</name>
<dbReference type="Gene3D" id="3.40.1490.10">
    <property type="entry name" value="Bit1"/>
    <property type="match status" value="1"/>
</dbReference>
<evidence type="ECO:0000256" key="5">
    <source>
        <dbReference type="ARBA" id="ARBA00048707"/>
    </source>
</evidence>
<evidence type="ECO:0000313" key="10">
    <source>
        <dbReference type="Proteomes" id="UP000057043"/>
    </source>
</evidence>
<gene>
    <name evidence="7" type="ORF">XD72_0615</name>
    <name evidence="8" type="ORF">XE07_0913</name>
</gene>
<proteinExistence type="inferred from homology"/>
<dbReference type="Proteomes" id="UP000057043">
    <property type="component" value="Unassembled WGS sequence"/>
</dbReference>
<evidence type="ECO:0000313" key="7">
    <source>
        <dbReference type="EMBL" id="KUK45016.1"/>
    </source>
</evidence>
<dbReference type="Proteomes" id="UP000053961">
    <property type="component" value="Unassembled WGS sequence"/>
</dbReference>